<keyword evidence="2" id="KW-1185">Reference proteome</keyword>
<name>A0AAV4MSX6_CAEEX</name>
<sequence length="85" mass="9848">MDFKCLFFVYGKQEILMSGKSFCVRQTPGFLKREECTERRETHHRIREEDLKSISSRVLSSSSSLQKNEILARFSSFDPSGRNPG</sequence>
<evidence type="ECO:0000313" key="1">
    <source>
        <dbReference type="EMBL" id="GIX75504.1"/>
    </source>
</evidence>
<gene>
    <name evidence="1" type="ORF">CEXT_755421</name>
</gene>
<organism evidence="1 2">
    <name type="scientific">Caerostris extrusa</name>
    <name type="common">Bark spider</name>
    <name type="synonym">Caerostris bankana</name>
    <dbReference type="NCBI Taxonomy" id="172846"/>
    <lineage>
        <taxon>Eukaryota</taxon>
        <taxon>Metazoa</taxon>
        <taxon>Ecdysozoa</taxon>
        <taxon>Arthropoda</taxon>
        <taxon>Chelicerata</taxon>
        <taxon>Arachnida</taxon>
        <taxon>Araneae</taxon>
        <taxon>Araneomorphae</taxon>
        <taxon>Entelegynae</taxon>
        <taxon>Araneoidea</taxon>
        <taxon>Araneidae</taxon>
        <taxon>Caerostris</taxon>
    </lineage>
</organism>
<dbReference type="AlphaFoldDB" id="A0AAV4MSX6"/>
<accession>A0AAV4MSX6</accession>
<protein>
    <submittedName>
        <fullName evidence="1">Uncharacterized protein</fullName>
    </submittedName>
</protein>
<proteinExistence type="predicted"/>
<reference evidence="1 2" key="1">
    <citation type="submission" date="2021-06" db="EMBL/GenBank/DDBJ databases">
        <title>Caerostris extrusa draft genome.</title>
        <authorList>
            <person name="Kono N."/>
            <person name="Arakawa K."/>
        </authorList>
    </citation>
    <scope>NUCLEOTIDE SEQUENCE [LARGE SCALE GENOMIC DNA]</scope>
</reference>
<evidence type="ECO:0000313" key="2">
    <source>
        <dbReference type="Proteomes" id="UP001054945"/>
    </source>
</evidence>
<dbReference type="EMBL" id="BPLR01002594">
    <property type="protein sequence ID" value="GIX75504.1"/>
    <property type="molecule type" value="Genomic_DNA"/>
</dbReference>
<dbReference type="Proteomes" id="UP001054945">
    <property type="component" value="Unassembled WGS sequence"/>
</dbReference>
<comment type="caution">
    <text evidence="1">The sequence shown here is derived from an EMBL/GenBank/DDBJ whole genome shotgun (WGS) entry which is preliminary data.</text>
</comment>